<comment type="caution">
    <text evidence="2">The sequence shown here is derived from an EMBL/GenBank/DDBJ whole genome shotgun (WGS) entry which is preliminary data.</text>
</comment>
<dbReference type="Pfam" id="PF11951">
    <property type="entry name" value="Fungal_trans_2"/>
    <property type="match status" value="1"/>
</dbReference>
<protein>
    <submittedName>
        <fullName evidence="2">Uncharacterized protein</fullName>
    </submittedName>
</protein>
<accession>A0A8H3DP95</accession>
<keyword evidence="1" id="KW-0472">Membrane</keyword>
<dbReference type="InterPro" id="IPR021858">
    <property type="entry name" value="Fun_TF"/>
</dbReference>
<feature type="transmembrane region" description="Helical" evidence="1">
    <location>
        <begin position="164"/>
        <end position="186"/>
    </location>
</feature>
<keyword evidence="1" id="KW-0812">Transmembrane</keyword>
<keyword evidence="1" id="KW-1133">Transmembrane helix</keyword>
<proteinExistence type="predicted"/>
<evidence type="ECO:0000313" key="2">
    <source>
        <dbReference type="EMBL" id="CAE6534619.1"/>
    </source>
</evidence>
<dbReference type="AlphaFoldDB" id="A0A8H3DP95"/>
<evidence type="ECO:0000313" key="3">
    <source>
        <dbReference type="Proteomes" id="UP000663853"/>
    </source>
</evidence>
<name>A0A8H3DP95_9AGAM</name>
<organism evidence="2 3">
    <name type="scientific">Rhizoctonia solani</name>
    <dbReference type="NCBI Taxonomy" id="456999"/>
    <lineage>
        <taxon>Eukaryota</taxon>
        <taxon>Fungi</taxon>
        <taxon>Dikarya</taxon>
        <taxon>Basidiomycota</taxon>
        <taxon>Agaricomycotina</taxon>
        <taxon>Agaricomycetes</taxon>
        <taxon>Cantharellales</taxon>
        <taxon>Ceratobasidiaceae</taxon>
        <taxon>Rhizoctonia</taxon>
    </lineage>
</organism>
<reference evidence="2" key="1">
    <citation type="submission" date="2021-01" db="EMBL/GenBank/DDBJ databases">
        <authorList>
            <person name="Kaushik A."/>
        </authorList>
    </citation>
    <scope>NUCLEOTIDE SEQUENCE</scope>
    <source>
        <strain evidence="2">AG6-10EEA</strain>
    </source>
</reference>
<dbReference type="EMBL" id="CAJMXA010004103">
    <property type="protein sequence ID" value="CAE6534619.1"/>
    <property type="molecule type" value="Genomic_DNA"/>
</dbReference>
<dbReference type="Proteomes" id="UP000663853">
    <property type="component" value="Unassembled WGS sequence"/>
</dbReference>
<evidence type="ECO:0000256" key="1">
    <source>
        <dbReference type="SAM" id="Phobius"/>
    </source>
</evidence>
<sequence length="396" mass="43944">MVRTPQVNPLDPDGVIQMFLFYSQLPPTGVQPFKSIPYSLVHAVAERAKNSNIRLKSMYVGARIKKAILDGASLPVGVRLIDNFQHQIMSTALAPNTNAADVTDYLGCLIGLVLASMSIVNTPTGYMLLRKSVPFFLTLAAKSQDLWADDLSISVRHALAYPEAAVTQFVFLDTMIALALGIVPIIHYDITLYPMVHPSQRSHIEWAHGCSAIVIVLLARVNSWRAARLVDPMHPTPTPEQQEDFWAYLREWNPTIEYGDQPAVVMSRLAVQESWKHAALIYMYMGMCETDSADPRVEASVRQVAQLAATIEANHPLEAHITIPCIIAAAAARKEKHRAILRKKIVASRNEKTCLVRGADFALVLDHLWHGAAAEGHPTTWQDYVDSRFAVLPVEL</sequence>
<gene>
    <name evidence="2" type="ORF">RDB_LOCUS175320</name>
</gene>